<accession>A0A0C9X6U2</accession>
<evidence type="ECO:0000313" key="1">
    <source>
        <dbReference type="EMBL" id="KIJ97008.1"/>
    </source>
</evidence>
<dbReference type="Proteomes" id="UP000054477">
    <property type="component" value="Unassembled WGS sequence"/>
</dbReference>
<sequence length="535" mass="61393">MPQFALRQSGARPPLLCLPDEILDEIASELDLHEDLINFALASPPCADIVIPRHTQYRIIRVRNTGFQLWAHLARRADLARNIREVHMCERHNYTAPDRMPTTLIDPQLDRAQYPEPDRVRNICEALSHMKDLRVFTWCWNTMGPQQRSKPTLLSAHEDAILDIVRQKPNVKHLGLSGRFANHVQSSSIDLNSISYPLWNVSNLTTLCLLGDAWVKPGNAAHVSRMFALSPGLEYLEIPLEFHNLAKCRFPRLKKLKLSLQSGATSSIDESRARFLENHPTIEELTWFPIGIPNLAPGSLPILKRLRTSLQVVIALDQLPQDRGIQDSAMRSAQNFSVMNIHEVEKLGDQVSTPPPDLPVLRPLEYLDVRSVDAQTLASFKTFDRMSLRRLRLHMLGDLHSIHQLAEFFPNITWLSLPAVHLPKDAIHPANVKLEEWFSILSLFPNLEVFRGRGLWTAVDSKKEKMHMAIMQLVQLCPKLRELDHSDFYEKRFAWKRIAIIREGEFGEMVRYEVRKPPAKWVSNSSDYLFSKPRC</sequence>
<keyword evidence="2" id="KW-1185">Reference proteome</keyword>
<dbReference type="OrthoDB" id="3249214at2759"/>
<dbReference type="SUPFAM" id="SSF52047">
    <property type="entry name" value="RNI-like"/>
    <property type="match status" value="1"/>
</dbReference>
<dbReference type="InterPro" id="IPR032675">
    <property type="entry name" value="LRR_dom_sf"/>
</dbReference>
<dbReference type="Gene3D" id="3.80.10.10">
    <property type="entry name" value="Ribonuclease Inhibitor"/>
    <property type="match status" value="1"/>
</dbReference>
<gene>
    <name evidence="1" type="ORF">K443DRAFT_261087</name>
</gene>
<dbReference type="STRING" id="1095629.A0A0C9X6U2"/>
<name>A0A0C9X6U2_9AGAR</name>
<reference evidence="2" key="2">
    <citation type="submission" date="2015-01" db="EMBL/GenBank/DDBJ databases">
        <title>Evolutionary Origins and Diversification of the Mycorrhizal Mutualists.</title>
        <authorList>
            <consortium name="DOE Joint Genome Institute"/>
            <consortium name="Mycorrhizal Genomics Consortium"/>
            <person name="Kohler A."/>
            <person name="Kuo A."/>
            <person name="Nagy L.G."/>
            <person name="Floudas D."/>
            <person name="Copeland A."/>
            <person name="Barry K.W."/>
            <person name="Cichocki N."/>
            <person name="Veneault-Fourrey C."/>
            <person name="LaButti K."/>
            <person name="Lindquist E.A."/>
            <person name="Lipzen A."/>
            <person name="Lundell T."/>
            <person name="Morin E."/>
            <person name="Murat C."/>
            <person name="Riley R."/>
            <person name="Ohm R."/>
            <person name="Sun H."/>
            <person name="Tunlid A."/>
            <person name="Henrissat B."/>
            <person name="Grigoriev I.V."/>
            <person name="Hibbett D.S."/>
            <person name="Martin F."/>
        </authorList>
    </citation>
    <scope>NUCLEOTIDE SEQUENCE [LARGE SCALE GENOMIC DNA]</scope>
    <source>
        <strain evidence="2">LaAM-08-1</strain>
    </source>
</reference>
<dbReference type="EMBL" id="KN838704">
    <property type="protein sequence ID" value="KIJ97008.1"/>
    <property type="molecule type" value="Genomic_DNA"/>
</dbReference>
<dbReference type="HOGENOM" id="CLU_035153_0_0_1"/>
<dbReference type="AlphaFoldDB" id="A0A0C9X6U2"/>
<protein>
    <submittedName>
        <fullName evidence="1">Unplaced genomic scaffold K443scaffold_169, whole genome shotgun sequence</fullName>
    </submittedName>
</protein>
<organism evidence="1 2">
    <name type="scientific">Laccaria amethystina LaAM-08-1</name>
    <dbReference type="NCBI Taxonomy" id="1095629"/>
    <lineage>
        <taxon>Eukaryota</taxon>
        <taxon>Fungi</taxon>
        <taxon>Dikarya</taxon>
        <taxon>Basidiomycota</taxon>
        <taxon>Agaricomycotina</taxon>
        <taxon>Agaricomycetes</taxon>
        <taxon>Agaricomycetidae</taxon>
        <taxon>Agaricales</taxon>
        <taxon>Agaricineae</taxon>
        <taxon>Hydnangiaceae</taxon>
        <taxon>Laccaria</taxon>
    </lineage>
</organism>
<evidence type="ECO:0000313" key="2">
    <source>
        <dbReference type="Proteomes" id="UP000054477"/>
    </source>
</evidence>
<proteinExistence type="predicted"/>
<reference evidence="1 2" key="1">
    <citation type="submission" date="2014-04" db="EMBL/GenBank/DDBJ databases">
        <authorList>
            <consortium name="DOE Joint Genome Institute"/>
            <person name="Kuo A."/>
            <person name="Kohler A."/>
            <person name="Nagy L.G."/>
            <person name="Floudas D."/>
            <person name="Copeland A."/>
            <person name="Barry K.W."/>
            <person name="Cichocki N."/>
            <person name="Veneault-Fourrey C."/>
            <person name="LaButti K."/>
            <person name="Lindquist E.A."/>
            <person name="Lipzen A."/>
            <person name="Lundell T."/>
            <person name="Morin E."/>
            <person name="Murat C."/>
            <person name="Sun H."/>
            <person name="Tunlid A."/>
            <person name="Henrissat B."/>
            <person name="Grigoriev I.V."/>
            <person name="Hibbett D.S."/>
            <person name="Martin F."/>
            <person name="Nordberg H.P."/>
            <person name="Cantor M.N."/>
            <person name="Hua S.X."/>
        </authorList>
    </citation>
    <scope>NUCLEOTIDE SEQUENCE [LARGE SCALE GENOMIC DNA]</scope>
    <source>
        <strain evidence="1 2">LaAM-08-1</strain>
    </source>
</reference>